<keyword evidence="3" id="KW-1185">Reference proteome</keyword>
<feature type="transmembrane region" description="Helical" evidence="1">
    <location>
        <begin position="127"/>
        <end position="151"/>
    </location>
</feature>
<gene>
    <name evidence="2" type="ORF">WJX84_006639</name>
</gene>
<reference evidence="2 3" key="1">
    <citation type="journal article" date="2024" name="Nat. Commun.">
        <title>Phylogenomics reveals the evolutionary origins of lichenization in chlorophyte algae.</title>
        <authorList>
            <person name="Puginier C."/>
            <person name="Libourel C."/>
            <person name="Otte J."/>
            <person name="Skaloud P."/>
            <person name="Haon M."/>
            <person name="Grisel S."/>
            <person name="Petersen M."/>
            <person name="Berrin J.G."/>
            <person name="Delaux P.M."/>
            <person name="Dal Grande F."/>
            <person name="Keller J."/>
        </authorList>
    </citation>
    <scope>NUCLEOTIDE SEQUENCE [LARGE SCALE GENOMIC DNA]</scope>
    <source>
        <strain evidence="2 3">SAG 2523</strain>
    </source>
</reference>
<sequence length="207" mass="21793">MIVKIVSEATVTAPLLGSAGQQQATPTNCTKPVPFDEEAALDEPQPPQASQILVMVQPQGMPEAGKQLRAQLAVMVVWCVAAILTVLFPFPMLGFGAALIGIIGSPSYFGHYCGVQHAKSTATNIKVVSILALTASCLSGLSALIMFNLSIATKTDETVAADFNFAGGLFLGLTLWHLMHSLLLVFVAQTASSTRRLMNPFTSGIAC</sequence>
<feature type="transmembrane region" description="Helical" evidence="1">
    <location>
        <begin position="72"/>
        <end position="90"/>
    </location>
</feature>
<evidence type="ECO:0000313" key="2">
    <source>
        <dbReference type="EMBL" id="KAK9858814.1"/>
    </source>
</evidence>
<feature type="transmembrane region" description="Helical" evidence="1">
    <location>
        <begin position="163"/>
        <end position="188"/>
    </location>
</feature>
<proteinExistence type="predicted"/>
<keyword evidence="1" id="KW-0472">Membrane</keyword>
<name>A0AAW1SW19_9CHLO</name>
<protein>
    <submittedName>
        <fullName evidence="2">Uncharacterized protein</fullName>
    </submittedName>
</protein>
<comment type="caution">
    <text evidence="2">The sequence shown here is derived from an EMBL/GenBank/DDBJ whole genome shotgun (WGS) entry which is preliminary data.</text>
</comment>
<evidence type="ECO:0000256" key="1">
    <source>
        <dbReference type="SAM" id="Phobius"/>
    </source>
</evidence>
<accession>A0AAW1SW19</accession>
<organism evidence="2 3">
    <name type="scientific">Apatococcus fuscideae</name>
    <dbReference type="NCBI Taxonomy" id="2026836"/>
    <lineage>
        <taxon>Eukaryota</taxon>
        <taxon>Viridiplantae</taxon>
        <taxon>Chlorophyta</taxon>
        <taxon>core chlorophytes</taxon>
        <taxon>Trebouxiophyceae</taxon>
        <taxon>Chlorellales</taxon>
        <taxon>Chlorellaceae</taxon>
        <taxon>Apatococcus</taxon>
    </lineage>
</organism>
<dbReference type="AlphaFoldDB" id="A0AAW1SW19"/>
<dbReference type="EMBL" id="JALJOV010000912">
    <property type="protein sequence ID" value="KAK9858814.1"/>
    <property type="molecule type" value="Genomic_DNA"/>
</dbReference>
<keyword evidence="1" id="KW-0812">Transmembrane</keyword>
<keyword evidence="1" id="KW-1133">Transmembrane helix</keyword>
<dbReference type="Proteomes" id="UP001485043">
    <property type="component" value="Unassembled WGS sequence"/>
</dbReference>
<evidence type="ECO:0000313" key="3">
    <source>
        <dbReference type="Proteomes" id="UP001485043"/>
    </source>
</evidence>
<feature type="transmembrane region" description="Helical" evidence="1">
    <location>
        <begin position="96"/>
        <end position="115"/>
    </location>
</feature>